<reference evidence="1" key="1">
    <citation type="submission" date="2023-05" db="EMBL/GenBank/DDBJ databases">
        <title>Nepenthes gracilis genome sequencing.</title>
        <authorList>
            <person name="Fukushima K."/>
        </authorList>
    </citation>
    <scope>NUCLEOTIDE SEQUENCE</scope>
    <source>
        <strain evidence="1">SING2019-196</strain>
    </source>
</reference>
<sequence length="143" mass="16026">MKSLTKGKQNAFLIAKCRNSRLHARSASTPIFPLTDFRNASTLVFSSHSCIARFSPDFRLTNCRPVFCSHNSRRTQKLSSASALTQPDSEALQRFDSQKHSGTQIHAGLILIGMILFGIDDHSGRAQIRSSVLFYINHRALRH</sequence>
<protein>
    <submittedName>
        <fullName evidence="1">Uncharacterized protein</fullName>
    </submittedName>
</protein>
<evidence type="ECO:0000313" key="1">
    <source>
        <dbReference type="EMBL" id="GMH06629.1"/>
    </source>
</evidence>
<comment type="caution">
    <text evidence="1">The sequence shown here is derived from an EMBL/GenBank/DDBJ whole genome shotgun (WGS) entry which is preliminary data.</text>
</comment>
<dbReference type="AlphaFoldDB" id="A0AAD3XJA7"/>
<name>A0AAD3XJA7_NEPGR</name>
<keyword evidence="2" id="KW-1185">Reference proteome</keyword>
<dbReference type="Proteomes" id="UP001279734">
    <property type="component" value="Unassembled WGS sequence"/>
</dbReference>
<proteinExistence type="predicted"/>
<accession>A0AAD3XJA7</accession>
<organism evidence="1 2">
    <name type="scientific">Nepenthes gracilis</name>
    <name type="common">Slender pitcher plant</name>
    <dbReference type="NCBI Taxonomy" id="150966"/>
    <lineage>
        <taxon>Eukaryota</taxon>
        <taxon>Viridiplantae</taxon>
        <taxon>Streptophyta</taxon>
        <taxon>Embryophyta</taxon>
        <taxon>Tracheophyta</taxon>
        <taxon>Spermatophyta</taxon>
        <taxon>Magnoliopsida</taxon>
        <taxon>eudicotyledons</taxon>
        <taxon>Gunneridae</taxon>
        <taxon>Pentapetalae</taxon>
        <taxon>Caryophyllales</taxon>
        <taxon>Nepenthaceae</taxon>
        <taxon>Nepenthes</taxon>
    </lineage>
</organism>
<evidence type="ECO:0000313" key="2">
    <source>
        <dbReference type="Proteomes" id="UP001279734"/>
    </source>
</evidence>
<dbReference type="EMBL" id="BSYO01000006">
    <property type="protein sequence ID" value="GMH06629.1"/>
    <property type="molecule type" value="Genomic_DNA"/>
</dbReference>
<gene>
    <name evidence="1" type="ORF">Nepgr_008469</name>
</gene>